<accession>A0A6P5P3A6</accession>
<evidence type="ECO:0000313" key="3">
    <source>
        <dbReference type="Proteomes" id="UP000515126"/>
    </source>
</evidence>
<keyword evidence="3" id="KW-1185">Reference proteome</keyword>
<dbReference type="RefSeq" id="XP_021008307.1">
    <property type="nucleotide sequence ID" value="XM_021152648.1"/>
</dbReference>
<dbReference type="Proteomes" id="UP000515126">
    <property type="component" value="Chromosome X"/>
</dbReference>
<sequence>MSTYNPPTLLQLALEGVLRKNSIEFSDLEYLSITLVPPLFIEAFNSRHTEIIKTMVATWPFPCLPVGALLKTAGVEMLQAVLDGIDIVLTQNVSLSCKLQVLELRDVHQHFCDVWAGREDEVHSAETRSEKKVEEGISRKPLRGVKEYYVHSYQTDW</sequence>
<keyword evidence="2" id="KW-0677">Repeat</keyword>
<evidence type="ECO:0000313" key="4">
    <source>
        <dbReference type="RefSeq" id="XP_021008307.1"/>
    </source>
</evidence>
<organism evidence="3 4">
    <name type="scientific">Mus caroli</name>
    <name type="common">Ryukyu mouse</name>
    <name type="synonym">Ricefield mouse</name>
    <dbReference type="NCBI Taxonomy" id="10089"/>
    <lineage>
        <taxon>Eukaryota</taxon>
        <taxon>Metazoa</taxon>
        <taxon>Chordata</taxon>
        <taxon>Craniata</taxon>
        <taxon>Vertebrata</taxon>
        <taxon>Euteleostomi</taxon>
        <taxon>Mammalia</taxon>
        <taxon>Eutheria</taxon>
        <taxon>Euarchontoglires</taxon>
        <taxon>Glires</taxon>
        <taxon>Rodentia</taxon>
        <taxon>Myomorpha</taxon>
        <taxon>Muroidea</taxon>
        <taxon>Muridae</taxon>
        <taxon>Murinae</taxon>
        <taxon>Mus</taxon>
        <taxon>Mus</taxon>
    </lineage>
</organism>
<proteinExistence type="predicted"/>
<protein>
    <submittedName>
        <fullName evidence="4">PRAME family member 18-like</fullName>
    </submittedName>
</protein>
<gene>
    <name evidence="4" type="primary">LOC110286190</name>
</gene>
<dbReference type="InterPro" id="IPR050694">
    <property type="entry name" value="LRRC14/PRAME"/>
</dbReference>
<dbReference type="GeneID" id="110286190"/>
<dbReference type="AlphaFoldDB" id="A0A6P5P3A6"/>
<dbReference type="GO" id="GO:0005737">
    <property type="term" value="C:cytoplasm"/>
    <property type="evidence" value="ECO:0007669"/>
    <property type="project" value="TreeGrafter"/>
</dbReference>
<evidence type="ECO:0000256" key="2">
    <source>
        <dbReference type="ARBA" id="ARBA00022737"/>
    </source>
</evidence>
<dbReference type="KEGG" id="mcal:110286190"/>
<reference evidence="4" key="1">
    <citation type="submission" date="2025-08" db="UniProtKB">
        <authorList>
            <consortium name="RefSeq"/>
        </authorList>
    </citation>
    <scope>IDENTIFICATION</scope>
</reference>
<dbReference type="PANTHER" id="PTHR14224">
    <property type="entry name" value="SIMILAR TO PREFERENTIALLY EXPRESSED ANTIGEN IN MELANOMA-LIKE 3"/>
    <property type="match status" value="1"/>
</dbReference>
<keyword evidence="1" id="KW-0433">Leucine-rich repeat</keyword>
<dbReference type="PANTHER" id="PTHR14224:SF3">
    <property type="entry name" value="PRAME LIKE 17-RELATED"/>
    <property type="match status" value="1"/>
</dbReference>
<name>A0A6P5P3A6_MUSCR</name>
<evidence type="ECO:0000256" key="1">
    <source>
        <dbReference type="ARBA" id="ARBA00022614"/>
    </source>
</evidence>